<dbReference type="PANTHER" id="PTHR21310:SF15">
    <property type="entry name" value="AMINOGLYCOSIDE PHOSPHOTRANSFERASE DOMAIN-CONTAINING PROTEIN"/>
    <property type="match status" value="1"/>
</dbReference>
<proteinExistence type="predicted"/>
<dbReference type="Pfam" id="PF01636">
    <property type="entry name" value="APH"/>
    <property type="match status" value="1"/>
</dbReference>
<dbReference type="InterPro" id="IPR051678">
    <property type="entry name" value="AGP_Transferase"/>
</dbReference>
<dbReference type="InterPro" id="IPR002575">
    <property type="entry name" value="Aminoglycoside_PTrfase"/>
</dbReference>
<feature type="compositionally biased region" description="Pro residues" evidence="1">
    <location>
        <begin position="377"/>
        <end position="394"/>
    </location>
</feature>
<dbReference type="Gene3D" id="3.90.1200.10">
    <property type="match status" value="1"/>
</dbReference>
<name>A0ABU2BPB0_9MICC</name>
<feature type="region of interest" description="Disordered" evidence="1">
    <location>
        <begin position="342"/>
        <end position="498"/>
    </location>
</feature>
<keyword evidence="4" id="KW-1185">Reference proteome</keyword>
<feature type="compositionally biased region" description="Basic and acidic residues" evidence="1">
    <location>
        <begin position="430"/>
        <end position="442"/>
    </location>
</feature>
<evidence type="ECO:0000259" key="2">
    <source>
        <dbReference type="Pfam" id="PF01636"/>
    </source>
</evidence>
<dbReference type="CDD" id="cd05152">
    <property type="entry name" value="MPH2"/>
    <property type="match status" value="1"/>
</dbReference>
<evidence type="ECO:0000313" key="3">
    <source>
        <dbReference type="EMBL" id="MDR7360141.1"/>
    </source>
</evidence>
<reference evidence="3 4" key="1">
    <citation type="submission" date="2023-07" db="EMBL/GenBank/DDBJ databases">
        <title>Sequencing the genomes of 1000 actinobacteria strains.</title>
        <authorList>
            <person name="Klenk H.-P."/>
        </authorList>
    </citation>
    <scope>NUCLEOTIDE SEQUENCE [LARGE SCALE GENOMIC DNA]</scope>
    <source>
        <strain evidence="3 4">DSM 20167</strain>
    </source>
</reference>
<dbReference type="PANTHER" id="PTHR21310">
    <property type="entry name" value="AMINOGLYCOSIDE PHOSPHOTRANSFERASE-RELATED-RELATED"/>
    <property type="match status" value="1"/>
</dbReference>
<gene>
    <name evidence="3" type="ORF">J2S64_003832</name>
</gene>
<evidence type="ECO:0000256" key="1">
    <source>
        <dbReference type="SAM" id="MobiDB-lite"/>
    </source>
</evidence>
<comment type="caution">
    <text evidence="3">The sequence shown here is derived from an EMBL/GenBank/DDBJ whole genome shotgun (WGS) entry which is preliminary data.</text>
</comment>
<dbReference type="GO" id="GO:0016301">
    <property type="term" value="F:kinase activity"/>
    <property type="evidence" value="ECO:0007669"/>
    <property type="project" value="UniProtKB-KW"/>
</dbReference>
<evidence type="ECO:0000313" key="4">
    <source>
        <dbReference type="Proteomes" id="UP001183817"/>
    </source>
</evidence>
<feature type="compositionally biased region" description="Polar residues" evidence="1">
    <location>
        <begin position="445"/>
        <end position="476"/>
    </location>
</feature>
<feature type="compositionally biased region" description="Polar residues" evidence="1">
    <location>
        <begin position="409"/>
        <end position="423"/>
    </location>
</feature>
<keyword evidence="3" id="KW-0808">Transferase</keyword>
<dbReference type="InterPro" id="IPR011009">
    <property type="entry name" value="Kinase-like_dom_sf"/>
</dbReference>
<accession>A0ABU2BPB0</accession>
<feature type="domain" description="Aminoglycoside phosphotransferase" evidence="2">
    <location>
        <begin position="23"/>
        <end position="247"/>
    </location>
</feature>
<sequence>MELAAIATAAVPGLAPTGVASLPDDGNDFDSVLIVDAAKNRWRVRSPRHEEASMRLETELAALRAFSAGIRASLPFQLPSVAGTVRQGPLRTFVYNHVPGKQYSLEDLVSQGSRCARDLGSVMAAIHSMPSSAIARADLPSYTAEQVRQRRLNELDAAATTGMIPSRLLRRWEHALEDVALWRFNATVIHGDLHEDQLLVQDAKVVAVTGWTDLQVGDPADDFAWLAAVHEQSFAEAAFESYVAVRGDRADPHIMRRAALAAEFALAQWLVKAIAGGDAERIAEAKIMLEELDSDIAEYGGQPISVVEPPRAARAVATDEQPEPVSVAEKLPVAKKVTVSGIAPVDDAGPDADNSSSPAEPETSALRIVPSPVSAVPTPPAVPPVPAAAPPKPASSPKTGSESRGDSEPGSTDKQSKASSSPDTAPGQDTDAKETKDEKDTADTNESATSAEAPVNTSKANVTEDGTLTSGEQTPNGREKDSAGSDTTAIPVQPAHPK</sequence>
<protein>
    <submittedName>
        <fullName evidence="3">Aminoglycoside phosphotransferase (APT) family kinase protein</fullName>
    </submittedName>
</protein>
<dbReference type="Proteomes" id="UP001183817">
    <property type="component" value="Unassembled WGS sequence"/>
</dbReference>
<dbReference type="RefSeq" id="WP_377700308.1">
    <property type="nucleotide sequence ID" value="NZ_JBHMBD010000012.1"/>
</dbReference>
<dbReference type="EMBL" id="JAVDYI010000001">
    <property type="protein sequence ID" value="MDR7360141.1"/>
    <property type="molecule type" value="Genomic_DNA"/>
</dbReference>
<keyword evidence="3" id="KW-0418">Kinase</keyword>
<dbReference type="SUPFAM" id="SSF56112">
    <property type="entry name" value="Protein kinase-like (PK-like)"/>
    <property type="match status" value="1"/>
</dbReference>
<organism evidence="3 4">
    <name type="scientific">Paeniglutamicibacter sulfureus</name>
    <dbReference type="NCBI Taxonomy" id="43666"/>
    <lineage>
        <taxon>Bacteria</taxon>
        <taxon>Bacillati</taxon>
        <taxon>Actinomycetota</taxon>
        <taxon>Actinomycetes</taxon>
        <taxon>Micrococcales</taxon>
        <taxon>Micrococcaceae</taxon>
        <taxon>Paeniglutamicibacter</taxon>
    </lineage>
</organism>